<dbReference type="RefSeq" id="WP_092206147.1">
    <property type="nucleotide sequence ID" value="NZ_FOVN01000001.1"/>
</dbReference>
<evidence type="ECO:0000313" key="2">
    <source>
        <dbReference type="EMBL" id="SFN46353.1"/>
    </source>
</evidence>
<reference evidence="3" key="1">
    <citation type="submission" date="2016-10" db="EMBL/GenBank/DDBJ databases">
        <authorList>
            <person name="Varghese N."/>
            <person name="Submissions S."/>
        </authorList>
    </citation>
    <scope>NUCLEOTIDE SEQUENCE [LARGE SCALE GENOMIC DNA]</scope>
    <source>
        <strain evidence="3">DSM 23925</strain>
    </source>
</reference>
<dbReference type="STRING" id="649333.SAMN04487989_101598"/>
<dbReference type="OrthoDB" id="662673at2"/>
<keyword evidence="1" id="KW-0472">Membrane</keyword>
<gene>
    <name evidence="2" type="ORF">SAMN04487989_101598</name>
</gene>
<sequence length="227" mass="26728">MALTDSHIENLYAFTRQHYVEYYDLQTELVDHMANDIEVIMDKNPTMSFEDALDKSFKKFGIFGFMDVVEQRQKAMSKIYMKLLWNYAKDWFRLPQIILTITIFTTLYTVFSTEIGSYIFIASYIILCMFLFVKTIRINRDIKRKREAKEKLWLLEDMIFRNAGLGTLVLGPQVFQLVNLTDNFSGLIPIICASVFTVIIIYTYISAIILPKNATFHLQETYPEYYM</sequence>
<protein>
    <submittedName>
        <fullName evidence="2">Uncharacterized protein</fullName>
    </submittedName>
</protein>
<feature type="transmembrane region" description="Helical" evidence="1">
    <location>
        <begin position="187"/>
        <end position="210"/>
    </location>
</feature>
<accession>A0A1I4Z8K3</accession>
<keyword evidence="1" id="KW-0812">Transmembrane</keyword>
<feature type="transmembrane region" description="Helical" evidence="1">
    <location>
        <begin position="91"/>
        <end position="111"/>
    </location>
</feature>
<dbReference type="AlphaFoldDB" id="A0A1I4Z8K3"/>
<keyword evidence="3" id="KW-1185">Reference proteome</keyword>
<dbReference type="EMBL" id="FOVN01000001">
    <property type="protein sequence ID" value="SFN46353.1"/>
    <property type="molecule type" value="Genomic_DNA"/>
</dbReference>
<proteinExistence type="predicted"/>
<name>A0A1I4Z8K3_9FLAO</name>
<feature type="transmembrane region" description="Helical" evidence="1">
    <location>
        <begin position="158"/>
        <end position="175"/>
    </location>
</feature>
<evidence type="ECO:0000256" key="1">
    <source>
        <dbReference type="SAM" id="Phobius"/>
    </source>
</evidence>
<organism evidence="2 3">
    <name type="scientific">Bizionia echini</name>
    <dbReference type="NCBI Taxonomy" id="649333"/>
    <lineage>
        <taxon>Bacteria</taxon>
        <taxon>Pseudomonadati</taxon>
        <taxon>Bacteroidota</taxon>
        <taxon>Flavobacteriia</taxon>
        <taxon>Flavobacteriales</taxon>
        <taxon>Flavobacteriaceae</taxon>
        <taxon>Bizionia</taxon>
    </lineage>
</organism>
<feature type="transmembrane region" description="Helical" evidence="1">
    <location>
        <begin position="117"/>
        <end position="137"/>
    </location>
</feature>
<dbReference type="Proteomes" id="UP000198705">
    <property type="component" value="Unassembled WGS sequence"/>
</dbReference>
<evidence type="ECO:0000313" key="3">
    <source>
        <dbReference type="Proteomes" id="UP000198705"/>
    </source>
</evidence>
<keyword evidence="1" id="KW-1133">Transmembrane helix</keyword>